<evidence type="ECO:0000313" key="9">
    <source>
        <dbReference type="Proteomes" id="UP001652642"/>
    </source>
</evidence>
<dbReference type="InterPro" id="IPR001611">
    <property type="entry name" value="Leu-rich_rpt"/>
</dbReference>
<evidence type="ECO:0000259" key="8">
    <source>
        <dbReference type="PROSITE" id="PS50835"/>
    </source>
</evidence>
<dbReference type="SUPFAM" id="SSF48726">
    <property type="entry name" value="Immunoglobulin"/>
    <property type="match status" value="1"/>
</dbReference>
<reference evidence="9" key="1">
    <citation type="submission" date="2025-05" db="UniProtKB">
        <authorList>
            <consortium name="RefSeq"/>
        </authorList>
    </citation>
    <scope>NUCLEOTIDE SEQUENCE [LARGE SCALE GENOMIC DNA]</scope>
</reference>
<evidence type="ECO:0000256" key="6">
    <source>
        <dbReference type="SAM" id="Phobius"/>
    </source>
</evidence>
<dbReference type="InterPro" id="IPR007110">
    <property type="entry name" value="Ig-like_dom"/>
</dbReference>
<dbReference type="InterPro" id="IPR032675">
    <property type="entry name" value="LRR_dom_sf"/>
</dbReference>
<dbReference type="GeneID" id="110081201"/>
<dbReference type="InterPro" id="IPR013783">
    <property type="entry name" value="Ig-like_fold"/>
</dbReference>
<feature type="chain" id="PRO_5045668548" evidence="7">
    <location>
        <begin position="28"/>
        <end position="858"/>
    </location>
</feature>
<proteinExistence type="predicted"/>
<dbReference type="Pfam" id="PF00560">
    <property type="entry name" value="LRR_1"/>
    <property type="match status" value="1"/>
</dbReference>
<feature type="region of interest" description="Disordered" evidence="5">
    <location>
        <begin position="820"/>
        <end position="858"/>
    </location>
</feature>
<dbReference type="Pfam" id="PF13855">
    <property type="entry name" value="LRR_8"/>
    <property type="match status" value="3"/>
</dbReference>
<evidence type="ECO:0000256" key="3">
    <source>
        <dbReference type="ARBA" id="ARBA00022737"/>
    </source>
</evidence>
<feature type="region of interest" description="Disordered" evidence="5">
    <location>
        <begin position="632"/>
        <end position="678"/>
    </location>
</feature>
<name>A0A6J0U535_9SAUR</name>
<dbReference type="InterPro" id="IPR036179">
    <property type="entry name" value="Ig-like_dom_sf"/>
</dbReference>
<dbReference type="InterPro" id="IPR050328">
    <property type="entry name" value="Dev_Immune_Receptor"/>
</dbReference>
<dbReference type="SMART" id="SM00365">
    <property type="entry name" value="LRR_SD22"/>
    <property type="match status" value="2"/>
</dbReference>
<keyword evidence="1" id="KW-0433">Leucine-rich repeat</keyword>
<keyword evidence="6" id="KW-0812">Transmembrane</keyword>
<dbReference type="InterPro" id="IPR003599">
    <property type="entry name" value="Ig_sub"/>
</dbReference>
<reference evidence="10" key="2">
    <citation type="submission" date="2025-08" db="UniProtKB">
        <authorList>
            <consortium name="RefSeq"/>
        </authorList>
    </citation>
    <scope>IDENTIFICATION</scope>
</reference>
<feature type="compositionally biased region" description="Pro residues" evidence="5">
    <location>
        <begin position="556"/>
        <end position="565"/>
    </location>
</feature>
<keyword evidence="4" id="KW-1015">Disulfide bond</keyword>
<evidence type="ECO:0000256" key="7">
    <source>
        <dbReference type="SAM" id="SignalP"/>
    </source>
</evidence>
<dbReference type="Gene3D" id="3.80.10.10">
    <property type="entry name" value="Ribonuclease Inhibitor"/>
    <property type="match status" value="2"/>
</dbReference>
<dbReference type="Gene3D" id="2.60.40.10">
    <property type="entry name" value="Immunoglobulins"/>
    <property type="match status" value="1"/>
</dbReference>
<dbReference type="PANTHER" id="PTHR24373:SF275">
    <property type="entry name" value="TIR DOMAIN-CONTAINING PROTEIN"/>
    <property type="match status" value="1"/>
</dbReference>
<keyword evidence="9" id="KW-1185">Reference proteome</keyword>
<keyword evidence="3" id="KW-0677">Repeat</keyword>
<feature type="transmembrane region" description="Helical" evidence="6">
    <location>
        <begin position="740"/>
        <end position="766"/>
    </location>
</feature>
<dbReference type="InterPro" id="IPR003598">
    <property type="entry name" value="Ig_sub2"/>
</dbReference>
<dbReference type="SMART" id="SM00408">
    <property type="entry name" value="IGc2"/>
    <property type="match status" value="1"/>
</dbReference>
<evidence type="ECO:0000256" key="1">
    <source>
        <dbReference type="ARBA" id="ARBA00022614"/>
    </source>
</evidence>
<evidence type="ECO:0000256" key="2">
    <source>
        <dbReference type="ARBA" id="ARBA00022729"/>
    </source>
</evidence>
<feature type="region of interest" description="Disordered" evidence="5">
    <location>
        <begin position="543"/>
        <end position="570"/>
    </location>
</feature>
<dbReference type="PROSITE" id="PS51450">
    <property type="entry name" value="LRR"/>
    <property type="match status" value="2"/>
</dbReference>
<dbReference type="SUPFAM" id="SSF52058">
    <property type="entry name" value="L domain-like"/>
    <property type="match status" value="1"/>
</dbReference>
<dbReference type="PROSITE" id="PS50835">
    <property type="entry name" value="IG_LIKE"/>
    <property type="match status" value="1"/>
</dbReference>
<dbReference type="OrthoDB" id="676979at2759"/>
<dbReference type="SMART" id="SM00409">
    <property type="entry name" value="IG"/>
    <property type="match status" value="1"/>
</dbReference>
<keyword evidence="2 7" id="KW-0732">Signal</keyword>
<sequence length="858" mass="91993">MEDTMSSFPFYALLMLVLQESLSTAYSCPPQCVCETRPWFTPQSVYHEARTVDCNDLLLTHVPSNLSSDTQVLLLQSNKISKVNGEFQHLLNLTELDLSQNHFSKISDAGLANLSCLITLYLEENQVEEMPDHCLADLASLEELYINHNRISSIKPLAFAGLTNLLRLHLNANRLRAIDHRWFQSLPNLEILMIGENPISHLGAGSFQPLGRLHSLVLAGMELSEVPSDAFQGLDYLESLSFYDNHLPRVPTKALKSLPLLKFLDLNKNPITEIWTSDFKDMLHLEELSLNGMEELTDIHQGAFENLPELAKLELCNNPRLSYLHPGAFQGVPALRTLLVSNAALAVLPLGLTGALPALAELSIYGNPLRCDCSEAWEPLVSGHIQLVESQTTLCTSPSEAAGQEFQESLKSIIGGPCLPEITSKDLPDHLEVSSGSTIALDCQASSEPLPQFHWITPSGEKVIKESGKLRVRKGGTLEISAVTPADSGIYTCVAWNRLGSTSRSVTLAVIGERTFAPVRLLVLAKKVQSHFVVVEWTTSFPEGQKKERGGDSATPHPPPAPPPWSSATMRIHNPHLSYTARVPVGIREFNLTHLQPATRYEICLTVVSSVPKSLAAVAAAAAVGGYTEVSSASATSTNNSTSSSTGSSEAALATTRTSASPLGSLATSSGGSSTSPLGHPVATAASLAMPKGFSAVPGGLSGTPVVTPTPVRPLPRTQRSCLNVTTKEASLSVELMGGWAGGAALAAVTGSLLAALSAVLLLLCASRRLKEKGCRHSLKKYMQHAAAIPLNEVYPPLISLWDAEGDPPMPMAPLVQLAPPTSTPPPAPPTTLGGHTVLLPPPSEQIDTSKTYLWQQP</sequence>
<feature type="signal peptide" evidence="7">
    <location>
        <begin position="1"/>
        <end position="27"/>
    </location>
</feature>
<dbReference type="RefSeq" id="XP_020653389.2">
    <property type="nucleotide sequence ID" value="XM_020797730.2"/>
</dbReference>
<dbReference type="PANTHER" id="PTHR24373">
    <property type="entry name" value="SLIT RELATED LEUCINE-RICH REPEAT NEURONAL PROTEIN"/>
    <property type="match status" value="1"/>
</dbReference>
<organism evidence="9 10">
    <name type="scientific">Pogona vitticeps</name>
    <name type="common">central bearded dragon</name>
    <dbReference type="NCBI Taxonomy" id="103695"/>
    <lineage>
        <taxon>Eukaryota</taxon>
        <taxon>Metazoa</taxon>
        <taxon>Chordata</taxon>
        <taxon>Craniata</taxon>
        <taxon>Vertebrata</taxon>
        <taxon>Euteleostomi</taxon>
        <taxon>Lepidosauria</taxon>
        <taxon>Squamata</taxon>
        <taxon>Bifurcata</taxon>
        <taxon>Unidentata</taxon>
        <taxon>Episquamata</taxon>
        <taxon>Toxicofera</taxon>
        <taxon>Iguania</taxon>
        <taxon>Acrodonta</taxon>
        <taxon>Agamidae</taxon>
        <taxon>Amphibolurinae</taxon>
        <taxon>Pogona</taxon>
    </lineage>
</organism>
<dbReference type="SMART" id="SM00369">
    <property type="entry name" value="LRR_TYP"/>
    <property type="match status" value="12"/>
</dbReference>
<keyword evidence="6" id="KW-1133">Transmembrane helix</keyword>
<evidence type="ECO:0000256" key="4">
    <source>
        <dbReference type="ARBA" id="ARBA00023157"/>
    </source>
</evidence>
<evidence type="ECO:0000313" key="10">
    <source>
        <dbReference type="RefSeq" id="XP_020653389.2"/>
    </source>
</evidence>
<dbReference type="InterPro" id="IPR013098">
    <property type="entry name" value="Ig_I-set"/>
</dbReference>
<accession>A0A6J0U535</accession>
<dbReference type="Pfam" id="PF07679">
    <property type="entry name" value="I-set"/>
    <property type="match status" value="1"/>
</dbReference>
<dbReference type="InterPro" id="IPR003591">
    <property type="entry name" value="Leu-rich_rpt_typical-subtyp"/>
</dbReference>
<dbReference type="Proteomes" id="UP001652642">
    <property type="component" value="Chromosome 2"/>
</dbReference>
<protein>
    <submittedName>
        <fullName evidence="10">Leucine-rich repeat neuronal protein 1-like</fullName>
    </submittedName>
</protein>
<evidence type="ECO:0000256" key="5">
    <source>
        <dbReference type="SAM" id="MobiDB-lite"/>
    </source>
</evidence>
<gene>
    <name evidence="10" type="primary">LOC110081201</name>
</gene>
<feature type="compositionally biased region" description="Polar residues" evidence="5">
    <location>
        <begin position="846"/>
        <end position="858"/>
    </location>
</feature>
<keyword evidence="6" id="KW-0472">Membrane</keyword>
<feature type="domain" description="Ig-like" evidence="8">
    <location>
        <begin position="420"/>
        <end position="509"/>
    </location>
</feature>